<reference evidence="1" key="3">
    <citation type="submission" date="2025-09" db="UniProtKB">
        <authorList>
            <consortium name="Ensembl"/>
        </authorList>
    </citation>
    <scope>IDENTIFICATION</scope>
</reference>
<accession>A0AC11EVR9</accession>
<name>A0AC11EVR9_SHEEP</name>
<dbReference type="Ensembl" id="ENSOART00020063107.1">
    <property type="protein sequence ID" value="ENSOARP00020063751.1"/>
    <property type="gene ID" value="ENSOARG00020038509.1"/>
</dbReference>
<reference evidence="1" key="2">
    <citation type="submission" date="2025-08" db="UniProtKB">
        <authorList>
            <consortium name="Ensembl"/>
        </authorList>
    </citation>
    <scope>IDENTIFICATION</scope>
</reference>
<proteinExistence type="predicted"/>
<sequence>MPAATFPENWGQGGPKERKSKKRLVRKSKVYRPLTNLVRLPRWLSGKESACQNKQWGKDSLFNKWCWENWGATCRRVKLDHYLKPYTKINSKWIKDLNIRPETIKLLGKNIGRTLDGINQSKIFYDPCPREMEIKTKINKWNPDSP</sequence>
<protein>
    <submittedName>
        <fullName evidence="1">Uncharacterized protein</fullName>
    </submittedName>
</protein>
<reference evidence="1" key="1">
    <citation type="submission" date="2020-11" db="EMBL/GenBank/DDBJ databases">
        <authorList>
            <person name="Davenport K.M."/>
            <person name="Bickhart D.M."/>
            <person name="Smith T.P.L."/>
            <person name="Murdoch B.M."/>
            <person name="Rosen B.D."/>
        </authorList>
    </citation>
    <scope>NUCLEOTIDE SEQUENCE [LARGE SCALE GENOMIC DNA]</scope>
    <source>
        <strain evidence="1">OAR_USU_Benz2616</strain>
    </source>
</reference>
<evidence type="ECO:0000313" key="1">
    <source>
        <dbReference type="Ensembl" id="ENSOARP00020063751.1"/>
    </source>
</evidence>
<organism evidence="1">
    <name type="scientific">Ovis aries</name>
    <name type="common">Sheep</name>
    <dbReference type="NCBI Taxonomy" id="9940"/>
    <lineage>
        <taxon>Eukaryota</taxon>
        <taxon>Metazoa</taxon>
        <taxon>Chordata</taxon>
        <taxon>Craniata</taxon>
        <taxon>Vertebrata</taxon>
        <taxon>Euteleostomi</taxon>
        <taxon>Mammalia</taxon>
        <taxon>Eutheria</taxon>
        <taxon>Laurasiatheria</taxon>
        <taxon>Artiodactyla</taxon>
        <taxon>Ruminantia</taxon>
        <taxon>Pecora</taxon>
        <taxon>Bovidae</taxon>
        <taxon>Caprinae</taxon>
        <taxon>Ovis</taxon>
    </lineage>
</organism>